<proteinExistence type="predicted"/>
<organism evidence="2">
    <name type="scientific">Trichuris suis</name>
    <name type="common">pig whipworm</name>
    <dbReference type="NCBI Taxonomy" id="68888"/>
    <lineage>
        <taxon>Eukaryota</taxon>
        <taxon>Metazoa</taxon>
        <taxon>Ecdysozoa</taxon>
        <taxon>Nematoda</taxon>
        <taxon>Enoplea</taxon>
        <taxon>Dorylaimia</taxon>
        <taxon>Trichinellida</taxon>
        <taxon>Trichuridae</taxon>
        <taxon>Trichuris</taxon>
    </lineage>
</organism>
<dbReference type="EMBL" id="KL363294">
    <property type="protein sequence ID" value="KFD48405.1"/>
    <property type="molecule type" value="Genomic_DNA"/>
</dbReference>
<protein>
    <submittedName>
        <fullName evidence="2">Uncharacterized protein</fullName>
    </submittedName>
</protein>
<evidence type="ECO:0000313" key="3">
    <source>
        <dbReference type="Proteomes" id="UP000030764"/>
    </source>
</evidence>
<reference evidence="2 3" key="1">
    <citation type="journal article" date="2014" name="Nat. Genet.">
        <title>Genome and transcriptome of the porcine whipworm Trichuris suis.</title>
        <authorList>
            <person name="Jex A.R."/>
            <person name="Nejsum P."/>
            <person name="Schwarz E.M."/>
            <person name="Hu L."/>
            <person name="Young N.D."/>
            <person name="Hall R.S."/>
            <person name="Korhonen P.K."/>
            <person name="Liao S."/>
            <person name="Thamsborg S."/>
            <person name="Xia J."/>
            <person name="Xu P."/>
            <person name="Wang S."/>
            <person name="Scheerlinck J.P."/>
            <person name="Hofmann A."/>
            <person name="Sternberg P.W."/>
            <person name="Wang J."/>
            <person name="Gasser R.B."/>
        </authorList>
    </citation>
    <scope>NUCLEOTIDE SEQUENCE [LARGE SCALE GENOMIC DNA]</scope>
    <source>
        <strain evidence="2">DCEP-RM93F</strain>
        <strain evidence="1">DCEP-RM93M</strain>
    </source>
</reference>
<accession>A0A085MYZ1</accession>
<evidence type="ECO:0000313" key="2">
    <source>
        <dbReference type="EMBL" id="KFD62437.1"/>
    </source>
</evidence>
<dbReference type="EMBL" id="KL367595">
    <property type="protein sequence ID" value="KFD62437.1"/>
    <property type="molecule type" value="Genomic_DNA"/>
</dbReference>
<keyword evidence="3" id="KW-1185">Reference proteome</keyword>
<name>A0A085MYZ1_9BILA</name>
<gene>
    <name evidence="1" type="ORF">M513_10705</name>
    <name evidence="2" type="ORF">M514_10705</name>
</gene>
<sequence length="109" mass="12454">MTEELDSWMRFGIEVHEFRDQKVQHVCFIVYDVGFSPNSTGISIQLTMTWDPLLPRVEGSQYASVSLFGINQLCFVTAWRFHRDRFPLSRCGLDMEKCISTTPPSSGSS</sequence>
<dbReference type="Proteomes" id="UP000030758">
    <property type="component" value="Unassembled WGS sequence"/>
</dbReference>
<dbReference type="Proteomes" id="UP000030764">
    <property type="component" value="Unassembled WGS sequence"/>
</dbReference>
<evidence type="ECO:0000313" key="1">
    <source>
        <dbReference type="EMBL" id="KFD48405.1"/>
    </source>
</evidence>
<dbReference type="AlphaFoldDB" id="A0A085MYZ1"/>